<evidence type="ECO:0000256" key="11">
    <source>
        <dbReference type="ARBA" id="ARBA00049878"/>
    </source>
</evidence>
<reference evidence="12" key="2">
    <citation type="submission" date="2021-04" db="EMBL/GenBank/DDBJ databases">
        <authorList>
            <person name="Gilroy R."/>
        </authorList>
    </citation>
    <scope>NUCLEOTIDE SEQUENCE</scope>
    <source>
        <strain evidence="12">CHK160-9182</strain>
    </source>
</reference>
<evidence type="ECO:0000313" key="13">
    <source>
        <dbReference type="Proteomes" id="UP000823934"/>
    </source>
</evidence>
<dbReference type="PANTHER" id="PTHR23404">
    <property type="entry name" value="MOLYBDOPTERIN SYNTHASE RELATED"/>
    <property type="match status" value="1"/>
</dbReference>
<evidence type="ECO:0000256" key="7">
    <source>
        <dbReference type="ARBA" id="ARBA00029745"/>
    </source>
</evidence>
<organism evidence="12 13">
    <name type="scientific">Candidatus Ignatzschineria merdigallinarum</name>
    <dbReference type="NCBI Taxonomy" id="2838621"/>
    <lineage>
        <taxon>Bacteria</taxon>
        <taxon>Pseudomonadati</taxon>
        <taxon>Pseudomonadota</taxon>
        <taxon>Gammaproteobacteria</taxon>
        <taxon>Cardiobacteriales</taxon>
        <taxon>Ignatzschineriaceae</taxon>
        <taxon>Ignatzschineria</taxon>
    </lineage>
</organism>
<dbReference type="GO" id="GO:0006777">
    <property type="term" value="P:Mo-molybdopterin cofactor biosynthetic process"/>
    <property type="evidence" value="ECO:0007669"/>
    <property type="project" value="UniProtKB-KW"/>
</dbReference>
<proteinExistence type="inferred from homology"/>
<dbReference type="CDD" id="cd00756">
    <property type="entry name" value="MoaE"/>
    <property type="match status" value="1"/>
</dbReference>
<dbReference type="Pfam" id="PF02391">
    <property type="entry name" value="MoaE"/>
    <property type="match status" value="1"/>
</dbReference>
<evidence type="ECO:0000256" key="10">
    <source>
        <dbReference type="ARBA" id="ARBA00032474"/>
    </source>
</evidence>
<dbReference type="SUPFAM" id="SSF54690">
    <property type="entry name" value="Molybdopterin synthase subunit MoaE"/>
    <property type="match status" value="1"/>
</dbReference>
<evidence type="ECO:0000256" key="1">
    <source>
        <dbReference type="ARBA" id="ARBA00005046"/>
    </source>
</evidence>
<dbReference type="EMBL" id="DXHP01000190">
    <property type="protein sequence ID" value="HIW07349.1"/>
    <property type="molecule type" value="Genomic_DNA"/>
</dbReference>
<evidence type="ECO:0000256" key="9">
    <source>
        <dbReference type="ARBA" id="ARBA00030781"/>
    </source>
</evidence>
<dbReference type="GO" id="GO:0030366">
    <property type="term" value="F:molybdopterin synthase activity"/>
    <property type="evidence" value="ECO:0007669"/>
    <property type="project" value="UniProtKB-EC"/>
</dbReference>
<sequence length="160" mass="18365">MHIHVAVQTAIFDLKKESDLLIAESGDAGALVLFQGMVREFDQVVQLEKMELEHFPGVTEKEITRIILEAKEKWDIAGCRVIHRVGALYADEPIVLLIVTAKHRLHAFLAAEFIMDYLKTQAPFWKKEFLQDGQQYWVAAKQSDQDILARWQDDQGSSRE</sequence>
<evidence type="ECO:0000256" key="5">
    <source>
        <dbReference type="ARBA" id="ARBA00023150"/>
    </source>
</evidence>
<evidence type="ECO:0000256" key="6">
    <source>
        <dbReference type="ARBA" id="ARBA00026066"/>
    </source>
</evidence>
<comment type="caution">
    <text evidence="12">The sequence shown here is derived from an EMBL/GenBank/DDBJ whole genome shotgun (WGS) entry which is preliminary data.</text>
</comment>
<evidence type="ECO:0000256" key="2">
    <source>
        <dbReference type="ARBA" id="ARBA00005426"/>
    </source>
</evidence>
<gene>
    <name evidence="12" type="ORF">H9889_08525</name>
</gene>
<accession>A0A9D1Q787</accession>
<comment type="similarity">
    <text evidence="2">Belongs to the MoaE family.</text>
</comment>
<comment type="pathway">
    <text evidence="1">Cofactor biosynthesis; molybdopterin biosynthesis.</text>
</comment>
<evidence type="ECO:0000313" key="12">
    <source>
        <dbReference type="EMBL" id="HIW07349.1"/>
    </source>
</evidence>
<evidence type="ECO:0000256" key="3">
    <source>
        <dbReference type="ARBA" id="ARBA00011950"/>
    </source>
</evidence>
<evidence type="ECO:0000256" key="4">
    <source>
        <dbReference type="ARBA" id="ARBA00013858"/>
    </source>
</evidence>
<keyword evidence="5" id="KW-0501">Molybdenum cofactor biosynthesis</keyword>
<name>A0A9D1Q787_9GAMM</name>
<reference evidence="12" key="1">
    <citation type="journal article" date="2021" name="PeerJ">
        <title>Extensive microbial diversity within the chicken gut microbiome revealed by metagenomics and culture.</title>
        <authorList>
            <person name="Gilroy R."/>
            <person name="Ravi A."/>
            <person name="Getino M."/>
            <person name="Pursley I."/>
            <person name="Horton D.L."/>
            <person name="Alikhan N.F."/>
            <person name="Baker D."/>
            <person name="Gharbi K."/>
            <person name="Hall N."/>
            <person name="Watson M."/>
            <person name="Adriaenssens E.M."/>
            <person name="Foster-Nyarko E."/>
            <person name="Jarju S."/>
            <person name="Secka A."/>
            <person name="Antonio M."/>
            <person name="Oren A."/>
            <person name="Chaudhuri R.R."/>
            <person name="La Ragione R."/>
            <person name="Hildebrand F."/>
            <person name="Pallen M.J."/>
        </authorList>
    </citation>
    <scope>NUCLEOTIDE SEQUENCE</scope>
    <source>
        <strain evidence="12">CHK160-9182</strain>
    </source>
</reference>
<dbReference type="InterPro" id="IPR003448">
    <property type="entry name" value="Mopterin_biosynth_MoaE"/>
</dbReference>
<dbReference type="InterPro" id="IPR036563">
    <property type="entry name" value="MoaE_sf"/>
</dbReference>
<dbReference type="AlphaFoldDB" id="A0A9D1Q787"/>
<comment type="subunit">
    <text evidence="6">Heterotetramer of 2 MoaD subunits and 2 MoaE subunits. Also stable as homodimer. The enzyme changes between these two forms during catalysis.</text>
</comment>
<evidence type="ECO:0000256" key="8">
    <source>
        <dbReference type="ARBA" id="ARBA00030407"/>
    </source>
</evidence>
<comment type="catalytic activity">
    <reaction evidence="11">
        <text>2 [molybdopterin-synthase sulfur-carrier protein]-C-terminal-Gly-aminoethanethioate + cyclic pyranopterin phosphate + H2O = molybdopterin + 2 [molybdopterin-synthase sulfur-carrier protein]-C-terminal Gly-Gly + 2 H(+)</text>
        <dbReference type="Rhea" id="RHEA:26333"/>
        <dbReference type="Rhea" id="RHEA-COMP:12202"/>
        <dbReference type="Rhea" id="RHEA-COMP:19907"/>
        <dbReference type="ChEBI" id="CHEBI:15377"/>
        <dbReference type="ChEBI" id="CHEBI:15378"/>
        <dbReference type="ChEBI" id="CHEBI:58698"/>
        <dbReference type="ChEBI" id="CHEBI:59648"/>
        <dbReference type="ChEBI" id="CHEBI:90778"/>
        <dbReference type="ChEBI" id="CHEBI:232372"/>
        <dbReference type="EC" id="2.8.1.12"/>
    </reaction>
</comment>
<dbReference type="EC" id="2.8.1.12" evidence="3"/>
<dbReference type="Proteomes" id="UP000823934">
    <property type="component" value="Unassembled WGS sequence"/>
</dbReference>
<protein>
    <recommendedName>
        <fullName evidence="4">Molybdopterin synthase catalytic subunit</fullName>
        <ecNumber evidence="3">2.8.1.12</ecNumber>
    </recommendedName>
    <alternativeName>
        <fullName evidence="9">MPT synthase subunit 2</fullName>
    </alternativeName>
    <alternativeName>
        <fullName evidence="7">Molybdenum cofactor biosynthesis protein E</fullName>
    </alternativeName>
    <alternativeName>
        <fullName evidence="8">Molybdopterin-converting factor large subunit</fullName>
    </alternativeName>
    <alternativeName>
        <fullName evidence="10">Molybdopterin-converting factor subunit 2</fullName>
    </alternativeName>
</protein>
<dbReference type="Gene3D" id="3.90.1170.40">
    <property type="entry name" value="Molybdopterin biosynthesis MoaE subunit"/>
    <property type="match status" value="1"/>
</dbReference>